<dbReference type="OrthoDB" id="10330347at2759"/>
<dbReference type="EMBL" id="QXFV01000417">
    <property type="protein sequence ID" value="KAE9038183.1"/>
    <property type="molecule type" value="Genomic_DNA"/>
</dbReference>
<dbReference type="AlphaFoldDB" id="A0A6A3MWP9"/>
<comment type="caution">
    <text evidence="2">The sequence shown here is derived from an EMBL/GenBank/DDBJ whole genome shotgun (WGS) entry which is preliminary data.</text>
</comment>
<evidence type="ECO:0000313" key="4">
    <source>
        <dbReference type="EMBL" id="KAE9343741.1"/>
    </source>
</evidence>
<keyword evidence="6" id="KW-1185">Reference proteome</keyword>
<dbReference type="EMBL" id="QXFU01000426">
    <property type="protein sequence ID" value="KAE9033849.1"/>
    <property type="molecule type" value="Genomic_DNA"/>
</dbReference>
<evidence type="ECO:0000256" key="1">
    <source>
        <dbReference type="SAM" id="MobiDB-lite"/>
    </source>
</evidence>
<protein>
    <submittedName>
        <fullName evidence="2">Uncharacterized protein</fullName>
    </submittedName>
</protein>
<feature type="region of interest" description="Disordered" evidence="1">
    <location>
        <begin position="42"/>
        <end position="61"/>
    </location>
</feature>
<evidence type="ECO:0000313" key="5">
    <source>
        <dbReference type="Proteomes" id="UP000429607"/>
    </source>
</evidence>
<organism evidence="2 7">
    <name type="scientific">Phytophthora rubi</name>
    <dbReference type="NCBI Taxonomy" id="129364"/>
    <lineage>
        <taxon>Eukaryota</taxon>
        <taxon>Sar</taxon>
        <taxon>Stramenopiles</taxon>
        <taxon>Oomycota</taxon>
        <taxon>Peronosporomycetes</taxon>
        <taxon>Peronosporales</taxon>
        <taxon>Peronosporaceae</taxon>
        <taxon>Phytophthora</taxon>
    </lineage>
</organism>
<gene>
    <name evidence="3" type="ORF">PR001_g8061</name>
    <name evidence="2" type="ORF">PR002_g8456</name>
    <name evidence="4" type="ORF">PR003_g8813</name>
</gene>
<evidence type="ECO:0000313" key="7">
    <source>
        <dbReference type="Proteomes" id="UP000435112"/>
    </source>
</evidence>
<accession>A0A6A3MWP9</accession>
<name>A0A6A3MWP9_9STRA</name>
<sequence>MNQLACSCVLIGIPSASPASWVIVNSRGPAKVPVRLLEFDGVSSGGSKSLRSSISSSPCVM</sequence>
<dbReference type="Proteomes" id="UP000434957">
    <property type="component" value="Unassembled WGS sequence"/>
</dbReference>
<dbReference type="Proteomes" id="UP000429607">
    <property type="component" value="Unassembled WGS sequence"/>
</dbReference>
<dbReference type="Proteomes" id="UP000435112">
    <property type="component" value="Unassembled WGS sequence"/>
</dbReference>
<evidence type="ECO:0000313" key="3">
    <source>
        <dbReference type="EMBL" id="KAE9038183.1"/>
    </source>
</evidence>
<proteinExistence type="predicted"/>
<evidence type="ECO:0000313" key="6">
    <source>
        <dbReference type="Proteomes" id="UP000434957"/>
    </source>
</evidence>
<reference evidence="5 7" key="1">
    <citation type="submission" date="2018-09" db="EMBL/GenBank/DDBJ databases">
        <title>Genomic investigation of the strawberry pathogen Phytophthora fragariae indicates pathogenicity is determined by transcriptional variation in three key races.</title>
        <authorList>
            <person name="Adams T.M."/>
            <person name="Armitage A.D."/>
            <person name="Sobczyk M.K."/>
            <person name="Bates H.J."/>
            <person name="Dunwell J.M."/>
            <person name="Nellist C.F."/>
            <person name="Harrison R.J."/>
        </authorList>
    </citation>
    <scope>NUCLEOTIDE SEQUENCE [LARGE SCALE GENOMIC DNA]</scope>
    <source>
        <strain evidence="3 5">SCRP249</strain>
        <strain evidence="2 7">SCRP324</strain>
        <strain evidence="4 6">SCRP333</strain>
    </source>
</reference>
<evidence type="ECO:0000313" key="2">
    <source>
        <dbReference type="EMBL" id="KAE9033849.1"/>
    </source>
</evidence>
<dbReference type="EMBL" id="QXFT01000446">
    <property type="protein sequence ID" value="KAE9343741.1"/>
    <property type="molecule type" value="Genomic_DNA"/>
</dbReference>